<dbReference type="OrthoDB" id="5194627at2"/>
<keyword evidence="2" id="KW-1185">Reference proteome</keyword>
<name>A0A1H6SFY5_9FLAO</name>
<evidence type="ECO:0000313" key="2">
    <source>
        <dbReference type="Proteomes" id="UP000199702"/>
    </source>
</evidence>
<gene>
    <name evidence="1" type="ORF">SAMN05660918_1234</name>
</gene>
<reference evidence="2" key="1">
    <citation type="submission" date="2016-10" db="EMBL/GenBank/DDBJ databases">
        <authorList>
            <person name="Varghese N."/>
            <person name="Submissions S."/>
        </authorList>
    </citation>
    <scope>NUCLEOTIDE SEQUENCE [LARGE SCALE GENOMIC DNA]</scope>
    <source>
        <strain evidence="2">DSM 17934</strain>
    </source>
</reference>
<dbReference type="AlphaFoldDB" id="A0A1H6SFY5"/>
<evidence type="ECO:0008006" key="3">
    <source>
        <dbReference type="Google" id="ProtNLM"/>
    </source>
</evidence>
<dbReference type="EMBL" id="FNYA01000002">
    <property type="protein sequence ID" value="SEI63727.1"/>
    <property type="molecule type" value="Genomic_DNA"/>
</dbReference>
<proteinExistence type="predicted"/>
<dbReference type="Proteomes" id="UP000199702">
    <property type="component" value="Unassembled WGS sequence"/>
</dbReference>
<dbReference type="STRING" id="402734.SAMN05660918_1234"/>
<protein>
    <recommendedName>
        <fullName evidence="3">Sporadically distributed protein, TIGR04141 family</fullName>
    </recommendedName>
</protein>
<organism evidence="1 2">
    <name type="scientific">Flavobacterium terrigena</name>
    <dbReference type="NCBI Taxonomy" id="402734"/>
    <lineage>
        <taxon>Bacteria</taxon>
        <taxon>Pseudomonadati</taxon>
        <taxon>Bacteroidota</taxon>
        <taxon>Flavobacteriia</taxon>
        <taxon>Flavobacteriales</taxon>
        <taxon>Flavobacteriaceae</taxon>
        <taxon>Flavobacterium</taxon>
    </lineage>
</organism>
<sequence length="599" mass="69348">MEEHLLLNENAYLYEKPKKFKLNKVIISKLFSQISKKTEKEGRFLIDIRHSSKIVNNIPINYSICVFKFKSKPSFVDQAFEEWMETKIAYFVLVEFENYVVITKKNISGLNEFTKNLDTIDYEVLSTLFIDISTQYEKLGLKNMSLSDKAIRSKTMESNDLQENFSTVGSSNYIVDNLRLSTDGSKIALSLNTSRVNKFGTKDNLESFFNWAQNVVQKLETYSPNNTFLNVFAQPVKYETQKNDLIPVAILFLFNKIYDDFENNILTDCVIESDNGIKKINLFNYLDQFQRLLQIESQTIDGEIVQYFARTTLTDDLQIRINEKSITIHSNKLNKVKLITNSGYSRSITEYINSSNQFIINFDRLELVYTNKKLFRDNRLLGNINYFLNAFLPFEELSNVNSEKGIFTTASISFSVNSCFNFVESKFIGRHDFFVCDDLNKEWADHIGISTDTISFYHSKYKNVGFSASAFQDIVGQGLKNISNLSPRDYQLDSKQNIWSNFYNPPGTTTNISRLRNGSNIDDLLETYKNTIKNPNFNREIYLVVNFISKEGLRDRLEKLRDGEAFSERNEVIQILWFLSSFLSVCAEQGIKGYICCKP</sequence>
<evidence type="ECO:0000313" key="1">
    <source>
        <dbReference type="EMBL" id="SEI63727.1"/>
    </source>
</evidence>
<accession>A0A1H6SFY5</accession>